<evidence type="ECO:0000313" key="11">
    <source>
        <dbReference type="Proteomes" id="UP001152797"/>
    </source>
</evidence>
<feature type="compositionally biased region" description="Basic residues" evidence="6">
    <location>
        <begin position="15"/>
        <end position="26"/>
    </location>
</feature>
<evidence type="ECO:0000313" key="9">
    <source>
        <dbReference type="EMBL" id="CAI4016776.1"/>
    </source>
</evidence>
<dbReference type="EMBL" id="CAMXCT030006601">
    <property type="protein sequence ID" value="CAL4804088.1"/>
    <property type="molecule type" value="Genomic_DNA"/>
</dbReference>
<feature type="transmembrane region" description="Helical" evidence="7">
    <location>
        <begin position="551"/>
        <end position="569"/>
    </location>
</feature>
<evidence type="ECO:0000313" key="10">
    <source>
        <dbReference type="EMBL" id="CAL4804088.1"/>
    </source>
</evidence>
<keyword evidence="3" id="KW-0677">Repeat</keyword>
<evidence type="ECO:0000256" key="7">
    <source>
        <dbReference type="SAM" id="Phobius"/>
    </source>
</evidence>
<dbReference type="GO" id="GO:0005886">
    <property type="term" value="C:plasma membrane"/>
    <property type="evidence" value="ECO:0007669"/>
    <property type="project" value="TreeGrafter"/>
</dbReference>
<dbReference type="Proteomes" id="UP001152797">
    <property type="component" value="Unassembled WGS sequence"/>
</dbReference>
<feature type="transmembrane region" description="Helical" evidence="7">
    <location>
        <begin position="589"/>
        <end position="608"/>
    </location>
</feature>
<keyword evidence="4 7" id="KW-1133">Transmembrane helix</keyword>
<sequence length="882" mass="99025">MLKTSAEDSKDTKKPRPKTKTKKSHLSPKDPEKSTGLTSVLGHSLENQNEESSKSSSSYLPELPLSAETESPETPTPETPETPEAARVQPAGPAGPAGTLEPASPEQLDVTLRNCKGLDSADSADVAPDPSDLPRTFLSPTQKFPAKFQKLRSAFHQEEQKYHRATATSARSKTMTDTDTEELADLAPDVDSYESAALLLIKGGTDRFRSLSFFEWEALQVAFCFMFQCGVKLALRRISEFLIFLLPEARSRSEEDVQQGERLTQMHGKVQQTAVVLVESLREADQEMLWCSQEGLTILMQLQLGDARLFFARPLLQRIMCDLWRGVRPDSYARSFWKQLQVWARLLLYSGPNIAILIFWAVVPALEEWMQELSILAADKGRQDEAAYWEGKRKNGKSHSTGDCEQSDDDWPCKVGDRMCWNETNFRHALREECRRKVFEIQSRLPLLLPCNKKYLAILTNLLFVAYLIVETPDGANVRTVLMLSAGAWLGEARQLFAFAGAGSGASYSMSFWFMDRVNVMELVAYTCIAWTSVLCLIAPEHTELAQQFKALGVLFLGISQSMALLRMSSVFGPLISMTMSMILDLLHWMMLLFPIVACLVAALMTLFKARTGIEQENCLPFGFDYVQGVLRFFEIQIGEDVPLECLRDDSPHPWFGQIIMNLGLWMILILMLNMLIAMMAKTFDRIYEGAMVDFQYHFIGNLLQMVSEPAVPPVLRTLCVPWMLLSILLSCCTRFSNCFFHFCGNHGLCGRGRNGETEASEASEASEGRLWKMGSTEKSSGSVALRHSFLQTLQPSSDVADGVNGVSPVSQPRFVPDADFMLLSDRVEDFVVEHAADTQVQDALWRKQIARQLFVMDCKLTSLASLAKEMQTFGKLKRHRQ</sequence>
<organism evidence="9">
    <name type="scientific">Cladocopium goreaui</name>
    <dbReference type="NCBI Taxonomy" id="2562237"/>
    <lineage>
        <taxon>Eukaryota</taxon>
        <taxon>Sar</taxon>
        <taxon>Alveolata</taxon>
        <taxon>Dinophyceae</taxon>
        <taxon>Suessiales</taxon>
        <taxon>Symbiodiniaceae</taxon>
        <taxon>Cladocopium</taxon>
    </lineage>
</organism>
<feature type="region of interest" description="Disordered" evidence="6">
    <location>
        <begin position="1"/>
        <end position="104"/>
    </location>
</feature>
<evidence type="ECO:0000256" key="2">
    <source>
        <dbReference type="ARBA" id="ARBA00022692"/>
    </source>
</evidence>
<dbReference type="PANTHER" id="PTHR10582:SF2">
    <property type="entry name" value="INACTIVE"/>
    <property type="match status" value="1"/>
</dbReference>
<evidence type="ECO:0000256" key="4">
    <source>
        <dbReference type="ARBA" id="ARBA00022989"/>
    </source>
</evidence>
<feature type="compositionally biased region" description="Low complexity" evidence="6">
    <location>
        <begin position="119"/>
        <end position="134"/>
    </location>
</feature>
<evidence type="ECO:0000256" key="3">
    <source>
        <dbReference type="ARBA" id="ARBA00022737"/>
    </source>
</evidence>
<reference evidence="10 11" key="2">
    <citation type="submission" date="2024-05" db="EMBL/GenBank/DDBJ databases">
        <authorList>
            <person name="Chen Y."/>
            <person name="Shah S."/>
            <person name="Dougan E. K."/>
            <person name="Thang M."/>
            <person name="Chan C."/>
        </authorList>
    </citation>
    <scope>NUCLEOTIDE SEQUENCE [LARGE SCALE GENOMIC DNA]</scope>
</reference>
<dbReference type="InterPro" id="IPR024862">
    <property type="entry name" value="TRPV"/>
</dbReference>
<keyword evidence="5 7" id="KW-0472">Membrane</keyword>
<evidence type="ECO:0000256" key="5">
    <source>
        <dbReference type="ARBA" id="ARBA00023136"/>
    </source>
</evidence>
<dbReference type="GO" id="GO:0098703">
    <property type="term" value="P:calcium ion import across plasma membrane"/>
    <property type="evidence" value="ECO:0007669"/>
    <property type="project" value="TreeGrafter"/>
</dbReference>
<reference evidence="9" key="1">
    <citation type="submission" date="2022-10" db="EMBL/GenBank/DDBJ databases">
        <authorList>
            <person name="Chen Y."/>
            <person name="Dougan E. K."/>
            <person name="Chan C."/>
            <person name="Rhodes N."/>
            <person name="Thang M."/>
        </authorList>
    </citation>
    <scope>NUCLEOTIDE SEQUENCE</scope>
</reference>
<accession>A0A9P1DV36</accession>
<dbReference type="EMBL" id="CAMXCT020006601">
    <property type="protein sequence ID" value="CAL1170151.1"/>
    <property type="molecule type" value="Genomic_DNA"/>
</dbReference>
<dbReference type="AlphaFoldDB" id="A0A9P1DV36"/>
<feature type="compositionally biased region" description="Low complexity" evidence="6">
    <location>
        <begin position="54"/>
        <end position="73"/>
    </location>
</feature>
<evidence type="ECO:0000256" key="1">
    <source>
        <dbReference type="ARBA" id="ARBA00004141"/>
    </source>
</evidence>
<gene>
    <name evidence="9" type="ORF">C1SCF055_LOCUS41478</name>
</gene>
<dbReference type="EMBL" id="CAMXCT010006601">
    <property type="protein sequence ID" value="CAI4016776.1"/>
    <property type="molecule type" value="Genomic_DNA"/>
</dbReference>
<dbReference type="Pfam" id="PF00520">
    <property type="entry name" value="Ion_trans"/>
    <property type="match status" value="1"/>
</dbReference>
<feature type="transmembrane region" description="Helical" evidence="7">
    <location>
        <begin position="520"/>
        <end position="539"/>
    </location>
</feature>
<feature type="domain" description="Ion transport" evidence="8">
    <location>
        <begin position="511"/>
        <end position="689"/>
    </location>
</feature>
<protein>
    <submittedName>
        <fullName evidence="10">Transient receptor potential cation channel subfamily M member 1</fullName>
    </submittedName>
</protein>
<comment type="caution">
    <text evidence="9">The sequence shown here is derived from an EMBL/GenBank/DDBJ whole genome shotgun (WGS) entry which is preliminary data.</text>
</comment>
<keyword evidence="2 7" id="KW-0812">Transmembrane</keyword>
<feature type="compositionally biased region" description="Basic and acidic residues" evidence="6">
    <location>
        <begin position="1"/>
        <end position="14"/>
    </location>
</feature>
<name>A0A9P1DV36_9DINO</name>
<feature type="transmembrane region" description="Helical" evidence="7">
    <location>
        <begin position="663"/>
        <end position="681"/>
    </location>
</feature>
<evidence type="ECO:0000259" key="8">
    <source>
        <dbReference type="Pfam" id="PF00520"/>
    </source>
</evidence>
<dbReference type="GO" id="GO:0005216">
    <property type="term" value="F:monoatomic ion channel activity"/>
    <property type="evidence" value="ECO:0007669"/>
    <property type="project" value="InterPro"/>
</dbReference>
<feature type="region of interest" description="Disordered" evidence="6">
    <location>
        <begin position="119"/>
        <end position="139"/>
    </location>
</feature>
<proteinExistence type="predicted"/>
<dbReference type="OrthoDB" id="10309538at2759"/>
<evidence type="ECO:0000256" key="6">
    <source>
        <dbReference type="SAM" id="MobiDB-lite"/>
    </source>
</evidence>
<keyword evidence="10" id="KW-0675">Receptor</keyword>
<comment type="subcellular location">
    <subcellularLocation>
        <location evidence="1">Membrane</location>
        <topology evidence="1">Multi-pass membrane protein</topology>
    </subcellularLocation>
</comment>
<dbReference type="InterPro" id="IPR005821">
    <property type="entry name" value="Ion_trans_dom"/>
</dbReference>
<dbReference type="PANTHER" id="PTHR10582">
    <property type="entry name" value="TRANSIENT RECEPTOR POTENTIAL ION CHANNEL PROTEIN"/>
    <property type="match status" value="1"/>
</dbReference>
<keyword evidence="11" id="KW-1185">Reference proteome</keyword>